<protein>
    <recommendedName>
        <fullName evidence="2">Putative cysteine ligase BshC</fullName>
        <ecNumber evidence="2">6.-.-.-</ecNumber>
    </recommendedName>
</protein>
<accession>A0A941ANX5</accession>
<dbReference type="InterPro" id="IPR055399">
    <property type="entry name" value="CC_BshC"/>
</dbReference>
<evidence type="ECO:0000256" key="1">
    <source>
        <dbReference type="ARBA" id="ARBA00022598"/>
    </source>
</evidence>
<comment type="function">
    <text evidence="2">Involved in bacillithiol (BSH) biosynthesis. May catalyze the last step of the pathway, the addition of cysteine to glucosamine malate (GlcN-Mal) to generate BSH.</text>
</comment>
<dbReference type="PIRSF" id="PIRSF012535">
    <property type="entry name" value="UCP012535"/>
    <property type="match status" value="1"/>
</dbReference>
<dbReference type="RefSeq" id="WP_210597829.1">
    <property type="nucleotide sequence ID" value="NZ_JAGKSQ010000005.1"/>
</dbReference>
<dbReference type="InterPro" id="IPR011199">
    <property type="entry name" value="Bacillithiol_biosynth_BshC"/>
</dbReference>
<reference evidence="5" key="1">
    <citation type="submission" date="2021-03" db="EMBL/GenBank/DDBJ databases">
        <title>Bacillus suaedae sp. nov., isolated from Suaeda aralocaspica.</title>
        <authorList>
            <person name="Lei R.F.R."/>
        </authorList>
    </citation>
    <scope>NUCLEOTIDE SEQUENCE</scope>
    <source>
        <strain evidence="5">YZJH907-2</strain>
    </source>
</reference>
<feature type="domain" description="Bacillithiol biosynthesis BshC N-terminal Rossmann-like" evidence="3">
    <location>
        <begin position="1"/>
        <end position="376"/>
    </location>
</feature>
<dbReference type="AlphaFoldDB" id="A0A941ANX5"/>
<dbReference type="Pfam" id="PF10079">
    <property type="entry name" value="Rossmann-like_BshC"/>
    <property type="match status" value="1"/>
</dbReference>
<evidence type="ECO:0000313" key="5">
    <source>
        <dbReference type="EMBL" id="MBP3952135.1"/>
    </source>
</evidence>
<gene>
    <name evidence="2 5" type="primary">bshC</name>
    <name evidence="5" type="ORF">J7W16_13420</name>
</gene>
<evidence type="ECO:0000259" key="3">
    <source>
        <dbReference type="Pfam" id="PF10079"/>
    </source>
</evidence>
<dbReference type="GO" id="GO:0016874">
    <property type="term" value="F:ligase activity"/>
    <property type="evidence" value="ECO:0007669"/>
    <property type="project" value="UniProtKB-UniRule"/>
</dbReference>
<evidence type="ECO:0000259" key="4">
    <source>
        <dbReference type="Pfam" id="PF24850"/>
    </source>
</evidence>
<comment type="similarity">
    <text evidence="2">Belongs to the BshC family.</text>
</comment>
<name>A0A941ANX5_9BACI</name>
<feature type="domain" description="Bacillithiol biosynthesis BshC C-terminal coiled-coil" evidence="4">
    <location>
        <begin position="379"/>
        <end position="538"/>
    </location>
</feature>
<dbReference type="InterPro" id="IPR055398">
    <property type="entry name" value="Rossmann-like_BshC"/>
</dbReference>
<comment type="caution">
    <text evidence="5">The sequence shown here is derived from an EMBL/GenBank/DDBJ whole genome shotgun (WGS) entry which is preliminary data.</text>
</comment>
<keyword evidence="1 2" id="KW-0436">Ligase</keyword>
<evidence type="ECO:0000256" key="2">
    <source>
        <dbReference type="HAMAP-Rule" id="MF_01867"/>
    </source>
</evidence>
<evidence type="ECO:0000313" key="6">
    <source>
        <dbReference type="Proteomes" id="UP000678228"/>
    </source>
</evidence>
<dbReference type="EC" id="6.-.-.-" evidence="2"/>
<dbReference type="Proteomes" id="UP000678228">
    <property type="component" value="Unassembled WGS sequence"/>
</dbReference>
<sequence>MEVREIDLSTNGFINDYINGKKETLSFFDYSIGEQHSFKKRVDDLYGREYQREALVRYFSEVHQSLPYYEQSSKQIMKLKQANSVVVVGGQQAGLLTGPLYTVYKAISILAFAKQQEEKLKVPVVPVFWIAGEDHDLDEIRFVYKEKAASWKKHMYEGKSRPTSASNVELDQKEIQIWLNDVFSTLPETAYTNNLVQKVTEFLKEARTFVDFFTYLMNWFFGKEGLLLLDAHHPSVRELEKGYFKQLIIEVESVQKKQLQGLEEFVNAGYEEPLASERTNAHLFIDMNGERKRLEFENDVFFIKGTNTTFSKEELLEHLDHHPELFSNNVATRPLMQEWLLPVLAFISGPGEIKYWATLKHVFRLFDMKVPPVVPRYQMTFIPTHVQKWLAETNYSVNHFIEGEMGILRERWLEGVNEYPIREVMINAKQEIQEKHATICELTKQMDPTLSKLSEKNWLIIENQLSFIEKKMNNFVRQSHEETLTKFTESGRWLCPLNYPQERIIHPILLINVIGEEQYQQLMSINLEFNQRHKLIFL</sequence>
<proteinExistence type="inferred from homology"/>
<dbReference type="NCBIfam" id="TIGR03998">
    <property type="entry name" value="thiol_BshC"/>
    <property type="match status" value="1"/>
</dbReference>
<keyword evidence="6" id="KW-1185">Reference proteome</keyword>
<dbReference type="EMBL" id="JAGKSQ010000005">
    <property type="protein sequence ID" value="MBP3952135.1"/>
    <property type="molecule type" value="Genomic_DNA"/>
</dbReference>
<organism evidence="5 6">
    <name type="scientific">Halalkalibacter suaedae</name>
    <dbReference type="NCBI Taxonomy" id="2822140"/>
    <lineage>
        <taxon>Bacteria</taxon>
        <taxon>Bacillati</taxon>
        <taxon>Bacillota</taxon>
        <taxon>Bacilli</taxon>
        <taxon>Bacillales</taxon>
        <taxon>Bacillaceae</taxon>
        <taxon>Halalkalibacter</taxon>
    </lineage>
</organism>
<dbReference type="HAMAP" id="MF_01867">
    <property type="entry name" value="BshC"/>
    <property type="match status" value="1"/>
</dbReference>
<dbReference type="Pfam" id="PF24850">
    <property type="entry name" value="CC_BshC"/>
    <property type="match status" value="1"/>
</dbReference>